<evidence type="ECO:0000256" key="4">
    <source>
        <dbReference type="ARBA" id="ARBA00022603"/>
    </source>
</evidence>
<keyword evidence="6" id="KW-0949">S-adenosyl-L-methionine</keyword>
<sequence>MHGLHARIPKHFVLEERLERYATAIEILPSHLAGQWAEACYPLSCQGLGHFSQVWLDLGCGKGAFTCDLARLYPDVLVVGIDSEPVCIAYAAQKACEAQLHNAVFVGGNASKLSDYFAQGELSRIYLNYPTPFPRKRDALARLTHAEKLMSYREVLAEHGTVIFRTDSQPLFDFSLTQVKAAGYTTLWTTDDVRSQLPDEPPTGYELRLTAQGAHVYGFEIAPGPAPEKIEQTAKMSLVDYLPEDLDHLSYIPHGMEGTVINIRNRRARMRNATAHA</sequence>
<proteinExistence type="predicted"/>
<gene>
    <name evidence="8" type="ORF">IAD17_06760</name>
</gene>
<comment type="caution">
    <text evidence="8">The sequence shown here is derived from an EMBL/GenBank/DDBJ whole genome shotgun (WGS) entry which is preliminary data.</text>
</comment>
<dbReference type="InterPro" id="IPR003358">
    <property type="entry name" value="tRNA_(Gua-N-7)_MeTrfase_Trmb"/>
</dbReference>
<name>A0A9D1L5E3_9ACTN</name>
<dbReference type="EC" id="2.1.1.33" evidence="3"/>
<evidence type="ECO:0000313" key="8">
    <source>
        <dbReference type="EMBL" id="HIU24606.1"/>
    </source>
</evidence>
<dbReference type="Pfam" id="PF02390">
    <property type="entry name" value="Methyltransf_4"/>
    <property type="match status" value="1"/>
</dbReference>
<evidence type="ECO:0000256" key="3">
    <source>
        <dbReference type="ARBA" id="ARBA00011977"/>
    </source>
</evidence>
<reference evidence="8" key="2">
    <citation type="journal article" date="2021" name="PeerJ">
        <title>Extensive microbial diversity within the chicken gut microbiome revealed by metagenomics and culture.</title>
        <authorList>
            <person name="Gilroy R."/>
            <person name="Ravi A."/>
            <person name="Getino M."/>
            <person name="Pursley I."/>
            <person name="Horton D.L."/>
            <person name="Alikhan N.F."/>
            <person name="Baker D."/>
            <person name="Gharbi K."/>
            <person name="Hall N."/>
            <person name="Watson M."/>
            <person name="Adriaenssens E.M."/>
            <person name="Foster-Nyarko E."/>
            <person name="Jarju S."/>
            <person name="Secka A."/>
            <person name="Antonio M."/>
            <person name="Oren A."/>
            <person name="Chaudhuri R.R."/>
            <person name="La Ragione R."/>
            <person name="Hildebrand F."/>
            <person name="Pallen M.J."/>
        </authorList>
    </citation>
    <scope>NUCLEOTIDE SEQUENCE</scope>
    <source>
        <strain evidence="8">ChiHjej12B11-29160</strain>
    </source>
</reference>
<accession>A0A9D1L5E3</accession>
<evidence type="ECO:0000313" key="9">
    <source>
        <dbReference type="Proteomes" id="UP000824078"/>
    </source>
</evidence>
<dbReference type="AlphaFoldDB" id="A0A9D1L5E3"/>
<dbReference type="Gene3D" id="3.40.50.150">
    <property type="entry name" value="Vaccinia Virus protein VP39"/>
    <property type="match status" value="1"/>
</dbReference>
<dbReference type="CDD" id="cd02440">
    <property type="entry name" value="AdoMet_MTases"/>
    <property type="match status" value="1"/>
</dbReference>
<evidence type="ECO:0000256" key="6">
    <source>
        <dbReference type="ARBA" id="ARBA00022691"/>
    </source>
</evidence>
<comment type="catalytic activity">
    <reaction evidence="1">
        <text>guanosine(46) in tRNA + S-adenosyl-L-methionine = N(7)-methylguanosine(46) in tRNA + S-adenosyl-L-homocysteine</text>
        <dbReference type="Rhea" id="RHEA:42708"/>
        <dbReference type="Rhea" id="RHEA-COMP:10188"/>
        <dbReference type="Rhea" id="RHEA-COMP:10189"/>
        <dbReference type="ChEBI" id="CHEBI:57856"/>
        <dbReference type="ChEBI" id="CHEBI:59789"/>
        <dbReference type="ChEBI" id="CHEBI:74269"/>
        <dbReference type="ChEBI" id="CHEBI:74480"/>
        <dbReference type="EC" id="2.1.1.33"/>
    </reaction>
</comment>
<reference evidence="8" key="1">
    <citation type="submission" date="2020-10" db="EMBL/GenBank/DDBJ databases">
        <authorList>
            <person name="Gilroy R."/>
        </authorList>
    </citation>
    <scope>NUCLEOTIDE SEQUENCE</scope>
    <source>
        <strain evidence="8">ChiHjej12B11-29160</strain>
    </source>
</reference>
<organism evidence="8 9">
    <name type="scientific">Candidatus Coprovicinus avistercoris</name>
    <dbReference type="NCBI Taxonomy" id="2840754"/>
    <lineage>
        <taxon>Bacteria</taxon>
        <taxon>Bacillati</taxon>
        <taxon>Actinomycetota</taxon>
        <taxon>Coriobacteriia</taxon>
        <taxon>Coriobacteriales</taxon>
        <taxon>Coriobacteriaceae</taxon>
        <taxon>Coriobacteriaceae incertae sedis</taxon>
        <taxon>Candidatus Coprovicinus</taxon>
    </lineage>
</organism>
<dbReference type="PROSITE" id="PS51625">
    <property type="entry name" value="SAM_MT_TRMB"/>
    <property type="match status" value="1"/>
</dbReference>
<dbReference type="GO" id="GO:0008176">
    <property type="term" value="F:tRNA (guanine(46)-N7)-methyltransferase activity"/>
    <property type="evidence" value="ECO:0007669"/>
    <property type="project" value="UniProtKB-EC"/>
</dbReference>
<dbReference type="PANTHER" id="PTHR23417">
    <property type="entry name" value="3-DEOXY-D-MANNO-OCTULOSONIC-ACID TRANSFERASE/TRNA GUANINE-N 7 - -METHYLTRANSFERASE"/>
    <property type="match status" value="1"/>
</dbReference>
<protein>
    <recommendedName>
        <fullName evidence="3">tRNA (guanine(46)-N(7))-methyltransferase</fullName>
        <ecNumber evidence="3">2.1.1.33</ecNumber>
    </recommendedName>
</protein>
<keyword evidence="5" id="KW-0808">Transferase</keyword>
<keyword evidence="7" id="KW-0819">tRNA processing</keyword>
<dbReference type="SUPFAM" id="SSF53335">
    <property type="entry name" value="S-adenosyl-L-methionine-dependent methyltransferases"/>
    <property type="match status" value="1"/>
</dbReference>
<evidence type="ECO:0000256" key="5">
    <source>
        <dbReference type="ARBA" id="ARBA00022679"/>
    </source>
</evidence>
<evidence type="ECO:0000256" key="7">
    <source>
        <dbReference type="ARBA" id="ARBA00022694"/>
    </source>
</evidence>
<evidence type="ECO:0000256" key="2">
    <source>
        <dbReference type="ARBA" id="ARBA00003015"/>
    </source>
</evidence>
<dbReference type="PANTHER" id="PTHR23417:SF14">
    <property type="entry name" value="PENTACOTRIPEPTIDE-REPEAT REGION OF PRORP DOMAIN-CONTAINING PROTEIN"/>
    <property type="match status" value="1"/>
</dbReference>
<dbReference type="InterPro" id="IPR029063">
    <property type="entry name" value="SAM-dependent_MTases_sf"/>
</dbReference>
<dbReference type="EMBL" id="DVMQ01000018">
    <property type="protein sequence ID" value="HIU24606.1"/>
    <property type="molecule type" value="Genomic_DNA"/>
</dbReference>
<dbReference type="Proteomes" id="UP000824078">
    <property type="component" value="Unassembled WGS sequence"/>
</dbReference>
<keyword evidence="4 8" id="KW-0489">Methyltransferase</keyword>
<comment type="function">
    <text evidence="2">Catalyzes the formation of N(7)-methylguanine at position 46 (m7G46) in tRNA.</text>
</comment>
<evidence type="ECO:0000256" key="1">
    <source>
        <dbReference type="ARBA" id="ARBA00000142"/>
    </source>
</evidence>
<dbReference type="GO" id="GO:0043527">
    <property type="term" value="C:tRNA methyltransferase complex"/>
    <property type="evidence" value="ECO:0007669"/>
    <property type="project" value="TreeGrafter"/>
</dbReference>